<comment type="domain">
    <text evidence="6">Has an N-terminal Jag-N domain and 2 RNA-binding domains (KH and R3H).</text>
</comment>
<dbReference type="InterPro" id="IPR032782">
    <property type="entry name" value="KhpB_N"/>
</dbReference>
<dbReference type="CDD" id="cd02414">
    <property type="entry name" value="KH-II_Jag"/>
    <property type="match status" value="1"/>
</dbReference>
<dbReference type="SUPFAM" id="SSF82708">
    <property type="entry name" value="R3H domain"/>
    <property type="match status" value="1"/>
</dbReference>
<dbReference type="GO" id="GO:0071555">
    <property type="term" value="P:cell wall organization"/>
    <property type="evidence" value="ECO:0007669"/>
    <property type="project" value="UniProtKB-KW"/>
</dbReference>
<keyword evidence="4 6" id="KW-0143">Chaperone</keyword>
<dbReference type="Pfam" id="PF01424">
    <property type="entry name" value="R3H"/>
    <property type="match status" value="1"/>
</dbReference>
<dbReference type="Gene3D" id="3.30.30.80">
    <property type="entry name" value="probable RNA-binding protein from clostridium symbiosum atcc 14940"/>
    <property type="match status" value="1"/>
</dbReference>
<sequence>MRTVRAEGKTIDEAIAKGLEELGVDRCEAIVNVVEEPSSGLFGLINKKPAIVEVSAPDSIESLSKPVEVETDEVSAKDTVPSDTEDSKADVSDETSSQVEEVICEEVISEVEPVEVQKDAKGEESQGEEVCEKEEKKREFVFSEEEQAETAEIAKEFLTNVFKGMNIDVTMEKMINSERILFNLHGEGLGILIGKHGQTLDALQYLTNLAAGKKYFNHYFVMLDVENYRERRCRTLESLARRLAEKAKRTGEAVKLEPMNAAERRIIHLALQNDNEVTTESEGEGRYRHIVISLK</sequence>
<dbReference type="InterPro" id="IPR039247">
    <property type="entry name" value="KhpB"/>
</dbReference>
<dbReference type="SMART" id="SM01245">
    <property type="entry name" value="Jag_N"/>
    <property type="match status" value="1"/>
</dbReference>
<dbReference type="Gene3D" id="3.30.300.20">
    <property type="match status" value="1"/>
</dbReference>
<comment type="similarity">
    <text evidence="6">Belongs to the KhpB RNA-binding protein family.</text>
</comment>
<keyword evidence="1 6" id="KW-0963">Cytoplasm</keyword>
<dbReference type="EMBL" id="AENT01000001">
    <property type="protein sequence ID" value="EFR43294.1"/>
    <property type="molecule type" value="Genomic_DNA"/>
</dbReference>
<dbReference type="Gene3D" id="3.30.1370.50">
    <property type="entry name" value="R3H-like domain"/>
    <property type="match status" value="1"/>
</dbReference>
<accession>E4L756</accession>
<evidence type="ECO:0000256" key="2">
    <source>
        <dbReference type="ARBA" id="ARBA00022884"/>
    </source>
</evidence>
<dbReference type="Pfam" id="PF14804">
    <property type="entry name" value="Jag_N"/>
    <property type="match status" value="1"/>
</dbReference>
<dbReference type="InterPro" id="IPR015946">
    <property type="entry name" value="KH_dom-like_a/b"/>
</dbReference>
<evidence type="ECO:0000256" key="4">
    <source>
        <dbReference type="ARBA" id="ARBA00023186"/>
    </source>
</evidence>
<name>E4L756_9FIRM</name>
<dbReference type="Proteomes" id="UP000004594">
    <property type="component" value="Unassembled WGS sequence"/>
</dbReference>
<dbReference type="eggNOG" id="COG1847">
    <property type="taxonomic scope" value="Bacteria"/>
</dbReference>
<organism evidence="9 10">
    <name type="scientific">Dialister micraerophilus UPII 345-E</name>
    <dbReference type="NCBI Taxonomy" id="910314"/>
    <lineage>
        <taxon>Bacteria</taxon>
        <taxon>Bacillati</taxon>
        <taxon>Bacillota</taxon>
        <taxon>Negativicutes</taxon>
        <taxon>Veillonellales</taxon>
        <taxon>Veillonellaceae</taxon>
        <taxon>Dialister</taxon>
    </lineage>
</organism>
<evidence type="ECO:0000259" key="8">
    <source>
        <dbReference type="PROSITE" id="PS51061"/>
    </source>
</evidence>
<dbReference type="InterPro" id="IPR001374">
    <property type="entry name" value="R3H_dom"/>
</dbReference>
<dbReference type="PANTHER" id="PTHR35800:SF1">
    <property type="entry name" value="RNA-BINDING PROTEIN KHPB"/>
    <property type="match status" value="1"/>
</dbReference>
<evidence type="ECO:0000256" key="1">
    <source>
        <dbReference type="ARBA" id="ARBA00022490"/>
    </source>
</evidence>
<keyword evidence="2 6" id="KW-0694">RNA-binding</keyword>
<dbReference type="NCBIfam" id="NF041568">
    <property type="entry name" value="Jag_EloR"/>
    <property type="match status" value="1"/>
</dbReference>
<dbReference type="Pfam" id="PF13083">
    <property type="entry name" value="KH_KhpA-B"/>
    <property type="match status" value="1"/>
</dbReference>
<evidence type="ECO:0000256" key="5">
    <source>
        <dbReference type="ARBA" id="ARBA00023316"/>
    </source>
</evidence>
<dbReference type="GO" id="GO:0003723">
    <property type="term" value="F:RNA binding"/>
    <property type="evidence" value="ECO:0007669"/>
    <property type="project" value="UniProtKB-UniRule"/>
</dbReference>
<dbReference type="InterPro" id="IPR034079">
    <property type="entry name" value="R3H_KhpB"/>
</dbReference>
<evidence type="ECO:0000256" key="3">
    <source>
        <dbReference type="ARBA" id="ARBA00022960"/>
    </source>
</evidence>
<dbReference type="GO" id="GO:0008360">
    <property type="term" value="P:regulation of cell shape"/>
    <property type="evidence" value="ECO:0007669"/>
    <property type="project" value="UniProtKB-KW"/>
</dbReference>
<dbReference type="InterPro" id="IPR038008">
    <property type="entry name" value="Jag_KH"/>
</dbReference>
<comment type="subcellular location">
    <subcellularLocation>
        <location evidence="6">Cytoplasm</location>
    </subcellularLocation>
</comment>
<protein>
    <recommendedName>
        <fullName evidence="6">RNA-binding protein KhpB</fullName>
    </recommendedName>
    <alternativeName>
        <fullName evidence="6">RNA-binding protein EloR</fullName>
    </alternativeName>
</protein>
<dbReference type="GO" id="GO:0005737">
    <property type="term" value="C:cytoplasm"/>
    <property type="evidence" value="ECO:0007669"/>
    <property type="project" value="UniProtKB-SubCell"/>
</dbReference>
<dbReference type="SMART" id="SM00393">
    <property type="entry name" value="R3H"/>
    <property type="match status" value="1"/>
</dbReference>
<evidence type="ECO:0000313" key="10">
    <source>
        <dbReference type="Proteomes" id="UP000004594"/>
    </source>
</evidence>
<feature type="region of interest" description="Disordered" evidence="7">
    <location>
        <begin position="62"/>
        <end position="97"/>
    </location>
</feature>
<dbReference type="PROSITE" id="PS51061">
    <property type="entry name" value="R3H"/>
    <property type="match status" value="1"/>
</dbReference>
<comment type="subunit">
    <text evidence="6">Forms a complex with KhpA.</text>
</comment>
<keyword evidence="3 6" id="KW-0133">Cell shape</keyword>
<dbReference type="InterPro" id="IPR038247">
    <property type="entry name" value="Jag_N_dom_sf"/>
</dbReference>
<dbReference type="CDD" id="cd02644">
    <property type="entry name" value="R3H_jag"/>
    <property type="match status" value="1"/>
</dbReference>
<evidence type="ECO:0000256" key="7">
    <source>
        <dbReference type="SAM" id="MobiDB-lite"/>
    </source>
</evidence>
<gene>
    <name evidence="6" type="primary">khpB</name>
    <name evidence="6" type="synonym">eloR</name>
    <name evidence="9" type="ORF">HMPREF9220_1349</name>
</gene>
<dbReference type="InterPro" id="IPR036867">
    <property type="entry name" value="R3H_dom_sf"/>
</dbReference>
<dbReference type="OrthoDB" id="9794483at2"/>
<keyword evidence="5 6" id="KW-0961">Cell wall biogenesis/degradation</keyword>
<feature type="region of interest" description="Jag_N domain" evidence="6">
    <location>
        <begin position="5"/>
        <end position="55"/>
    </location>
</feature>
<evidence type="ECO:0000313" key="9">
    <source>
        <dbReference type="EMBL" id="EFR43294.1"/>
    </source>
</evidence>
<dbReference type="GO" id="GO:0009252">
    <property type="term" value="P:peptidoglycan biosynthetic process"/>
    <property type="evidence" value="ECO:0007669"/>
    <property type="project" value="UniProtKB-UniRule"/>
</dbReference>
<feature type="domain" description="R3H" evidence="8">
    <location>
        <begin position="230"/>
        <end position="295"/>
    </location>
</feature>
<dbReference type="RefSeq" id="WP_007553585.1">
    <property type="nucleotide sequence ID" value="NZ_AENT01000001.1"/>
</dbReference>
<dbReference type="AlphaFoldDB" id="E4L756"/>
<comment type="caution">
    <text evidence="9">The sequence shown here is derived from an EMBL/GenBank/DDBJ whole genome shotgun (WGS) entry which is preliminary data.</text>
</comment>
<reference evidence="9 10" key="1">
    <citation type="submission" date="2010-11" db="EMBL/GenBank/DDBJ databases">
        <authorList>
            <person name="Durkin A.S."/>
            <person name="Madupu R."/>
            <person name="Torralba M."/>
            <person name="Gillis M."/>
            <person name="Methe B."/>
            <person name="Sutton G."/>
            <person name="Nelson K.E."/>
        </authorList>
    </citation>
    <scope>NUCLEOTIDE SEQUENCE [LARGE SCALE GENOMIC DNA]</scope>
    <source>
        <strain evidence="9 10">UPII 345-E</strain>
    </source>
</reference>
<comment type="function">
    <text evidence="6">A probable RNA chaperone. Forms a complex with KhpA which binds to cellular RNA and controls its expression. Plays a role in peptidoglycan (PG) homeostasis and cell length regulation.</text>
</comment>
<proteinExistence type="inferred from homology"/>
<evidence type="ECO:0000256" key="6">
    <source>
        <dbReference type="HAMAP-Rule" id="MF_00867"/>
    </source>
</evidence>
<dbReference type="HAMAP" id="MF_00867">
    <property type="entry name" value="KhpB"/>
    <property type="match status" value="1"/>
</dbReference>
<dbReference type="PANTHER" id="PTHR35800">
    <property type="entry name" value="PROTEIN JAG"/>
    <property type="match status" value="1"/>
</dbReference>